<evidence type="ECO:0000313" key="9">
    <source>
        <dbReference type="EMBL" id="TBN55232.1"/>
    </source>
</evidence>
<dbReference type="Gene3D" id="1.10.287.130">
    <property type="match status" value="1"/>
</dbReference>
<dbReference type="OrthoDB" id="9764438at2"/>
<evidence type="ECO:0000313" key="10">
    <source>
        <dbReference type="Proteomes" id="UP000291613"/>
    </source>
</evidence>
<dbReference type="CDD" id="cd00156">
    <property type="entry name" value="REC"/>
    <property type="match status" value="1"/>
</dbReference>
<dbReference type="InterPro" id="IPR036097">
    <property type="entry name" value="HisK_dim/P_sf"/>
</dbReference>
<accession>A0A4Q9GLU1</accession>
<reference evidence="9 10" key="1">
    <citation type="submission" date="2019-02" db="EMBL/GenBank/DDBJ databases">
        <title>Hansschlegelia quercus sp. nov., a novel methylotrophic bacterium from buds of oak (Quercus robur L.).</title>
        <authorList>
            <person name="Agafonova N.V."/>
            <person name="Kaparullina E.N."/>
            <person name="Grouzdev D.S."/>
            <person name="Doronina N.V."/>
        </authorList>
    </citation>
    <scope>NUCLEOTIDE SEQUENCE [LARGE SCALE GENOMIC DNA]</scope>
    <source>
        <strain evidence="9 10">Dub</strain>
    </source>
</reference>
<protein>
    <recommendedName>
        <fullName evidence="2">histidine kinase</fullName>
        <ecNumber evidence="2">2.7.13.3</ecNumber>
    </recommendedName>
</protein>
<dbReference type="GO" id="GO:0009927">
    <property type="term" value="F:histidine phosphotransfer kinase activity"/>
    <property type="evidence" value="ECO:0007669"/>
    <property type="project" value="TreeGrafter"/>
</dbReference>
<feature type="modified residue" description="4-aspartylphosphate" evidence="6">
    <location>
        <position position="440"/>
    </location>
</feature>
<dbReference type="CDD" id="cd00082">
    <property type="entry name" value="HisKA"/>
    <property type="match status" value="1"/>
</dbReference>
<dbReference type="InterPro" id="IPR011006">
    <property type="entry name" value="CheY-like_superfamily"/>
</dbReference>
<organism evidence="9 10">
    <name type="scientific">Hansschlegelia quercus</name>
    <dbReference type="NCBI Taxonomy" id="2528245"/>
    <lineage>
        <taxon>Bacteria</taxon>
        <taxon>Pseudomonadati</taxon>
        <taxon>Pseudomonadota</taxon>
        <taxon>Alphaproteobacteria</taxon>
        <taxon>Hyphomicrobiales</taxon>
        <taxon>Methylopilaceae</taxon>
        <taxon>Hansschlegelia</taxon>
    </lineage>
</organism>
<dbReference type="SMART" id="SM00388">
    <property type="entry name" value="HisKA"/>
    <property type="match status" value="1"/>
</dbReference>
<dbReference type="InterPro" id="IPR003661">
    <property type="entry name" value="HisK_dim/P_dom"/>
</dbReference>
<dbReference type="Pfam" id="PF00072">
    <property type="entry name" value="Response_reg"/>
    <property type="match status" value="1"/>
</dbReference>
<dbReference type="GO" id="GO:0005886">
    <property type="term" value="C:plasma membrane"/>
    <property type="evidence" value="ECO:0007669"/>
    <property type="project" value="TreeGrafter"/>
</dbReference>
<dbReference type="FunFam" id="3.30.565.10:FF:000049">
    <property type="entry name" value="Two-component sensor histidine kinase"/>
    <property type="match status" value="1"/>
</dbReference>
<evidence type="ECO:0000256" key="3">
    <source>
        <dbReference type="ARBA" id="ARBA00022553"/>
    </source>
</evidence>
<dbReference type="SMART" id="SM00387">
    <property type="entry name" value="HATPase_c"/>
    <property type="match status" value="1"/>
</dbReference>
<keyword evidence="3 6" id="KW-0597">Phosphoprotein</keyword>
<dbReference type="PROSITE" id="PS50109">
    <property type="entry name" value="HIS_KIN"/>
    <property type="match status" value="1"/>
</dbReference>
<dbReference type="PANTHER" id="PTHR43047">
    <property type="entry name" value="TWO-COMPONENT HISTIDINE PROTEIN KINASE"/>
    <property type="match status" value="1"/>
</dbReference>
<evidence type="ECO:0000256" key="2">
    <source>
        <dbReference type="ARBA" id="ARBA00012438"/>
    </source>
</evidence>
<dbReference type="Gene3D" id="3.40.50.2300">
    <property type="match status" value="1"/>
</dbReference>
<name>A0A4Q9GLU1_9HYPH</name>
<dbReference type="AlphaFoldDB" id="A0A4Q9GLU1"/>
<sequence length="511" mass="56600">MAARDVAENGDAELIRTIFSGFDSLSDGVAIWRPDATLLFANRAFRRSFDFDLPADTPYADFVERVVASHEWRLPGSPEGWAAAKIDRFGEVCDETYATADGRVVRSVMAPTDDGGASLTLSDVTAGERREAELRAARDKAEATDEAKSRFLRAANHDLRQPLAALKIMLFNCRAETDAETRDELLHGMDVTTSVMEDLLGALLQIGQLDAGRIKPRVSTFQLSHLFERMDIQLRHQAKEKGLRFRIVGTRATITSDRLLLERILNNLVANAIRYTDLGGVVIGCRRRGDMLRIDVVDTGRGVAPDDQARIFDEFYRAADDRRLEKSGLGLGLSIVSRLASLLHHRVELSSKPKVGSRFSVYVPLGNVWHSQVVETEVNEAVAGEFVGAPILFVEDDDVLRSSMGQLLDRWGVDQRSAASADEAMRFLEAGFRPRLILADYSIRTTTGIDVIESVRRVIGAEIPACIITADAEPKVLERVRSAGVPLLVKPVSPPRLRVMMHHLLFEQSRG</sequence>
<evidence type="ECO:0000256" key="6">
    <source>
        <dbReference type="PROSITE-ProRule" id="PRU00169"/>
    </source>
</evidence>
<dbReference type="PRINTS" id="PR00344">
    <property type="entry name" value="BCTRLSENSOR"/>
</dbReference>
<dbReference type="EC" id="2.7.13.3" evidence="2"/>
<evidence type="ECO:0000256" key="4">
    <source>
        <dbReference type="ARBA" id="ARBA00022679"/>
    </source>
</evidence>
<comment type="caution">
    <text evidence="9">The sequence shown here is derived from an EMBL/GenBank/DDBJ whole genome shotgun (WGS) entry which is preliminary data.</text>
</comment>
<keyword evidence="10" id="KW-1185">Reference proteome</keyword>
<dbReference type="PROSITE" id="PS50110">
    <property type="entry name" value="RESPONSE_REGULATORY"/>
    <property type="match status" value="1"/>
</dbReference>
<dbReference type="SMART" id="SM00448">
    <property type="entry name" value="REC"/>
    <property type="match status" value="1"/>
</dbReference>
<keyword evidence="4" id="KW-0808">Transferase</keyword>
<dbReference type="Pfam" id="PF02518">
    <property type="entry name" value="HATPase_c"/>
    <property type="match status" value="1"/>
</dbReference>
<evidence type="ECO:0000259" key="8">
    <source>
        <dbReference type="PROSITE" id="PS50110"/>
    </source>
</evidence>
<dbReference type="InterPro" id="IPR003594">
    <property type="entry name" value="HATPase_dom"/>
</dbReference>
<feature type="domain" description="Histidine kinase" evidence="7">
    <location>
        <begin position="154"/>
        <end position="367"/>
    </location>
</feature>
<dbReference type="GO" id="GO:0000155">
    <property type="term" value="F:phosphorelay sensor kinase activity"/>
    <property type="evidence" value="ECO:0007669"/>
    <property type="project" value="InterPro"/>
</dbReference>
<dbReference type="CDD" id="cd00075">
    <property type="entry name" value="HATPase"/>
    <property type="match status" value="1"/>
</dbReference>
<dbReference type="SUPFAM" id="SSF47384">
    <property type="entry name" value="Homodimeric domain of signal transducing histidine kinase"/>
    <property type="match status" value="1"/>
</dbReference>
<dbReference type="InterPro" id="IPR005467">
    <property type="entry name" value="His_kinase_dom"/>
</dbReference>
<dbReference type="PANTHER" id="PTHR43047:SF9">
    <property type="entry name" value="HISTIDINE KINASE"/>
    <property type="match status" value="1"/>
</dbReference>
<dbReference type="EMBL" id="SIUB01000001">
    <property type="protein sequence ID" value="TBN55232.1"/>
    <property type="molecule type" value="Genomic_DNA"/>
</dbReference>
<dbReference type="Pfam" id="PF00512">
    <property type="entry name" value="HisKA"/>
    <property type="match status" value="1"/>
</dbReference>
<evidence type="ECO:0000256" key="5">
    <source>
        <dbReference type="ARBA" id="ARBA00022777"/>
    </source>
</evidence>
<keyword evidence="5" id="KW-0418">Kinase</keyword>
<feature type="domain" description="Response regulatory" evidence="8">
    <location>
        <begin position="390"/>
        <end position="505"/>
    </location>
</feature>
<dbReference type="InterPro" id="IPR001789">
    <property type="entry name" value="Sig_transdc_resp-reg_receiver"/>
</dbReference>
<dbReference type="Proteomes" id="UP000291613">
    <property type="component" value="Unassembled WGS sequence"/>
</dbReference>
<proteinExistence type="predicted"/>
<evidence type="ECO:0000259" key="7">
    <source>
        <dbReference type="PROSITE" id="PS50109"/>
    </source>
</evidence>
<evidence type="ECO:0000256" key="1">
    <source>
        <dbReference type="ARBA" id="ARBA00000085"/>
    </source>
</evidence>
<dbReference type="Gene3D" id="3.30.565.10">
    <property type="entry name" value="Histidine kinase-like ATPase, C-terminal domain"/>
    <property type="match status" value="1"/>
</dbReference>
<dbReference type="InterPro" id="IPR036890">
    <property type="entry name" value="HATPase_C_sf"/>
</dbReference>
<dbReference type="SUPFAM" id="SSF55874">
    <property type="entry name" value="ATPase domain of HSP90 chaperone/DNA topoisomerase II/histidine kinase"/>
    <property type="match status" value="1"/>
</dbReference>
<dbReference type="SUPFAM" id="SSF52172">
    <property type="entry name" value="CheY-like"/>
    <property type="match status" value="1"/>
</dbReference>
<dbReference type="InterPro" id="IPR004358">
    <property type="entry name" value="Sig_transdc_His_kin-like_C"/>
</dbReference>
<comment type="catalytic activity">
    <reaction evidence="1">
        <text>ATP + protein L-histidine = ADP + protein N-phospho-L-histidine.</text>
        <dbReference type="EC" id="2.7.13.3"/>
    </reaction>
</comment>
<gene>
    <name evidence="9" type="ORF">EYR15_03625</name>
</gene>